<keyword evidence="3" id="KW-0460">Magnesium</keyword>
<dbReference type="EC" id="2.5.1.31" evidence="3"/>
<dbReference type="Proteomes" id="UP000298654">
    <property type="component" value="Chromosome"/>
</dbReference>
<dbReference type="OrthoDB" id="4191603at2"/>
<dbReference type="FunFam" id="3.40.1180.10:FF:000001">
    <property type="entry name" value="(2E,6E)-farnesyl-diphosphate-specific ditrans,polycis-undecaprenyl-diphosphate synthase"/>
    <property type="match status" value="1"/>
</dbReference>
<evidence type="ECO:0000256" key="1">
    <source>
        <dbReference type="ARBA" id="ARBA00022679"/>
    </source>
</evidence>
<comment type="caution">
    <text evidence="3">Lacks conserved residue(s) required for the propagation of feature annotation.</text>
</comment>
<comment type="catalytic activity">
    <reaction evidence="3">
        <text>8 isopentenyl diphosphate + (2E,6E)-farnesyl diphosphate = di-trans,octa-cis-undecaprenyl diphosphate + 8 diphosphate</text>
        <dbReference type="Rhea" id="RHEA:27551"/>
        <dbReference type="ChEBI" id="CHEBI:33019"/>
        <dbReference type="ChEBI" id="CHEBI:58405"/>
        <dbReference type="ChEBI" id="CHEBI:128769"/>
        <dbReference type="ChEBI" id="CHEBI:175763"/>
        <dbReference type="EC" id="2.5.1.31"/>
    </reaction>
</comment>
<dbReference type="EMBL" id="CP034900">
    <property type="protein sequence ID" value="QCI15921.1"/>
    <property type="molecule type" value="Genomic_DNA"/>
</dbReference>
<organism evidence="4">
    <name type="scientific">Buchnera aphidicola</name>
    <name type="common">Artemisaphis artemisicola</name>
    <dbReference type="NCBI Taxonomy" id="1241836"/>
    <lineage>
        <taxon>Bacteria</taxon>
        <taxon>Pseudomonadati</taxon>
        <taxon>Pseudomonadota</taxon>
        <taxon>Gammaproteobacteria</taxon>
        <taxon>Enterobacterales</taxon>
        <taxon>Erwiniaceae</taxon>
        <taxon>Buchnera</taxon>
    </lineage>
</organism>
<dbReference type="HAMAP" id="MF_01139">
    <property type="entry name" value="ISPT"/>
    <property type="match status" value="1"/>
</dbReference>
<feature type="binding site" evidence="3">
    <location>
        <position position="213"/>
    </location>
    <ligand>
        <name>Mg(2+)</name>
        <dbReference type="ChEBI" id="CHEBI:18420"/>
    </ligand>
</feature>
<feature type="binding site" evidence="3">
    <location>
        <begin position="200"/>
        <end position="202"/>
    </location>
    <ligand>
        <name>substrate</name>
    </ligand>
</feature>
<evidence type="ECO:0000256" key="3">
    <source>
        <dbReference type="HAMAP-Rule" id="MF_01139"/>
    </source>
</evidence>
<comment type="similarity">
    <text evidence="3">Belongs to the UPP synthase family.</text>
</comment>
<keyword evidence="1 3" id="KW-0808">Transferase</keyword>
<keyword evidence="3" id="KW-0573">Peptidoglycan synthesis</keyword>
<dbReference type="GO" id="GO:0016094">
    <property type="term" value="P:polyprenol biosynthetic process"/>
    <property type="evidence" value="ECO:0007669"/>
    <property type="project" value="TreeGrafter"/>
</dbReference>
<reference evidence="4" key="2">
    <citation type="submission" date="2019-05" db="EMBL/GenBank/DDBJ databases">
        <title>Genome evolution of the obligate endosymbiont Buchnera aphidicola.</title>
        <authorList>
            <person name="Moran N.A."/>
        </authorList>
    </citation>
    <scope>NUCLEOTIDE SEQUENCE [LARGE SCALE GENOMIC DNA]</scope>
    <source>
        <strain evidence="4">Aar</strain>
    </source>
</reference>
<dbReference type="SUPFAM" id="SSF64005">
    <property type="entry name" value="Undecaprenyl diphosphate synthase"/>
    <property type="match status" value="1"/>
</dbReference>
<accession>A0A4D6XPQ0</accession>
<dbReference type="Pfam" id="PF01255">
    <property type="entry name" value="Prenyltransf"/>
    <property type="match status" value="1"/>
</dbReference>
<gene>
    <name evidence="3 4" type="primary">uppS</name>
    <name evidence="4" type="ORF">D9V59_01175</name>
</gene>
<reference evidence="4" key="1">
    <citation type="submission" date="2018-12" db="EMBL/GenBank/DDBJ databases">
        <authorList>
            <person name="Chong R.A."/>
        </authorList>
    </citation>
    <scope>NUCLEOTIDE SEQUENCE [LARGE SCALE GENOMIC DNA]</scope>
    <source>
        <strain evidence="4">Aar</strain>
    </source>
</reference>
<feature type="active site" evidence="3">
    <location>
        <position position="26"/>
    </location>
</feature>
<feature type="binding site" evidence="3">
    <location>
        <position position="31"/>
    </location>
    <ligand>
        <name>substrate</name>
    </ligand>
</feature>
<name>A0A4D6XPQ0_9GAMM</name>
<dbReference type="InterPro" id="IPR001441">
    <property type="entry name" value="UPP_synth-like"/>
</dbReference>
<dbReference type="GO" id="GO:0005829">
    <property type="term" value="C:cytosol"/>
    <property type="evidence" value="ECO:0007669"/>
    <property type="project" value="TreeGrafter"/>
</dbReference>
<dbReference type="GO" id="GO:0009252">
    <property type="term" value="P:peptidoglycan biosynthetic process"/>
    <property type="evidence" value="ECO:0007669"/>
    <property type="project" value="UniProtKB-UniRule"/>
</dbReference>
<feature type="binding site" evidence="3">
    <location>
        <position position="77"/>
    </location>
    <ligand>
        <name>substrate</name>
    </ligand>
</feature>
<dbReference type="PANTHER" id="PTHR10291:SF0">
    <property type="entry name" value="DEHYDRODOLICHYL DIPHOSPHATE SYNTHASE 2"/>
    <property type="match status" value="1"/>
</dbReference>
<dbReference type="GO" id="GO:0000287">
    <property type="term" value="F:magnesium ion binding"/>
    <property type="evidence" value="ECO:0007669"/>
    <property type="project" value="UniProtKB-UniRule"/>
</dbReference>
<dbReference type="InterPro" id="IPR018520">
    <property type="entry name" value="UPP_synth-like_CS"/>
</dbReference>
<dbReference type="GO" id="GO:0071555">
    <property type="term" value="P:cell wall organization"/>
    <property type="evidence" value="ECO:0007669"/>
    <property type="project" value="UniProtKB-KW"/>
</dbReference>
<comment type="subunit">
    <text evidence="3">Homodimer.</text>
</comment>
<dbReference type="AlphaFoldDB" id="A0A4D6XPQ0"/>
<comment type="cofactor">
    <cofactor evidence="3">
        <name>Mg(2+)</name>
        <dbReference type="ChEBI" id="CHEBI:18420"/>
    </cofactor>
    <text evidence="3">Binds 2 magnesium ions per subunit.</text>
</comment>
<dbReference type="Gene3D" id="3.40.1180.10">
    <property type="entry name" value="Decaprenyl diphosphate synthase-like"/>
    <property type="match status" value="1"/>
</dbReference>
<proteinExistence type="inferred from homology"/>
<dbReference type="GO" id="GO:0008360">
    <property type="term" value="P:regulation of cell shape"/>
    <property type="evidence" value="ECO:0007669"/>
    <property type="project" value="UniProtKB-KW"/>
</dbReference>
<dbReference type="NCBIfam" id="TIGR00055">
    <property type="entry name" value="uppS"/>
    <property type="match status" value="1"/>
</dbReference>
<feature type="binding site" evidence="3">
    <location>
        <position position="194"/>
    </location>
    <ligand>
        <name>substrate</name>
    </ligand>
</feature>
<dbReference type="PANTHER" id="PTHR10291">
    <property type="entry name" value="DEHYDRODOLICHYL DIPHOSPHATE SYNTHASE FAMILY MEMBER"/>
    <property type="match status" value="1"/>
</dbReference>
<keyword evidence="2 3" id="KW-0479">Metal-binding</keyword>
<evidence type="ECO:0000256" key="2">
    <source>
        <dbReference type="ARBA" id="ARBA00022723"/>
    </source>
</evidence>
<feature type="binding site" evidence="3">
    <location>
        <begin position="71"/>
        <end position="73"/>
    </location>
    <ligand>
        <name>substrate</name>
    </ligand>
</feature>
<comment type="function">
    <text evidence="3">Catalyzes the sequential condensation of isopentenyl diphosphate (IPP) with (2E,6E)-farnesyl diphosphate (E,E-FPP) to yield (2Z,6Z,10Z,14Z,18Z,22Z,26Z,30Z,34E,38E)-undecaprenyl diphosphate (di-trans,octa-cis-UPP). UPP is the precursor of glycosyl carrier lipid in the biosynthesis of bacterial cell wall polysaccharide components such as peptidoglycan and lipopolysaccharide.</text>
</comment>
<dbReference type="InterPro" id="IPR036424">
    <property type="entry name" value="UPP_synth-like_sf"/>
</dbReference>
<feature type="binding site" evidence="3">
    <location>
        <position position="43"/>
    </location>
    <ligand>
        <name>substrate</name>
    </ligand>
</feature>
<dbReference type="RefSeq" id="WP_158364308.1">
    <property type="nucleotide sequence ID" value="NZ_CP034900.1"/>
</dbReference>
<keyword evidence="3" id="KW-0133">Cell shape</keyword>
<feature type="binding site" evidence="3">
    <location>
        <position position="26"/>
    </location>
    <ligand>
        <name>Mg(2+)</name>
        <dbReference type="ChEBI" id="CHEBI:18420"/>
    </ligand>
</feature>
<keyword evidence="3" id="KW-0961">Cell wall biogenesis/degradation</keyword>
<feature type="active site" description="Proton acceptor" evidence="3">
    <location>
        <position position="74"/>
    </location>
</feature>
<protein>
    <recommendedName>
        <fullName evidence="3">Ditrans,polycis-undecaprenyl-diphosphate synthase ((2E,6E)-farnesyl-diphosphate specific)</fullName>
        <ecNumber evidence="3">2.5.1.31</ecNumber>
    </recommendedName>
    <alternativeName>
        <fullName evidence="3">Ditrans,polycis-undecaprenylcistransferase</fullName>
    </alternativeName>
    <alternativeName>
        <fullName evidence="3">Undecaprenyl diphosphate synthase</fullName>
        <shortName evidence="3">UDS</shortName>
    </alternativeName>
    <alternativeName>
        <fullName evidence="3">Undecaprenyl pyrophosphate synthase</fullName>
        <shortName evidence="3">UPP synthase</shortName>
    </alternativeName>
</protein>
<dbReference type="GO" id="GO:0008834">
    <property type="term" value="F:ditrans,polycis-undecaprenyl-diphosphate synthase [(2E,6E)-farnesyl-diphosphate specific] activity"/>
    <property type="evidence" value="ECO:0007669"/>
    <property type="project" value="UniProtKB-UniRule"/>
</dbReference>
<dbReference type="CDD" id="cd00475">
    <property type="entry name" value="Cis_IPPS"/>
    <property type="match status" value="1"/>
</dbReference>
<sequence length="249" mass="29042">MWYESSSKYKNEFSEEKLRHIAIIMDGNRRWANKKGKTLVLGHKEGFKAAKKAVKFSIMSGFKILTLYAFSSENRERSAFEIKSLIKLFFFALDSEINNFNKYNIRLKIIGDIKYFNAKLQKRILQVEQMTIHNNGLILNIAINYGGRWDIVQSLKKIVNKVENGLLKIDQIKENTISEHLSTGELLPVDLVIRTGGEKRMSNFLLWEIAYSELYFTDILWPDFNHNSFQDAVNSFLSRERRFGGLKKI</sequence>
<evidence type="ECO:0000313" key="4">
    <source>
        <dbReference type="EMBL" id="QCI15921.1"/>
    </source>
</evidence>
<dbReference type="PROSITE" id="PS01066">
    <property type="entry name" value="UPP_SYNTHASE"/>
    <property type="match status" value="1"/>
</dbReference>
<feature type="binding site" evidence="3">
    <location>
        <begin position="27"/>
        <end position="30"/>
    </location>
    <ligand>
        <name>substrate</name>
    </ligand>
</feature>